<keyword evidence="5" id="KW-1185">Reference proteome</keyword>
<dbReference type="Proteomes" id="UP001431209">
    <property type="component" value="Unassembled WGS sequence"/>
</dbReference>
<feature type="domain" description="At2g23090-like zinc-binding" evidence="3">
    <location>
        <begin position="41"/>
        <end position="77"/>
    </location>
</feature>
<dbReference type="Pfam" id="PF04419">
    <property type="entry name" value="SERF-like_N"/>
    <property type="match status" value="1"/>
</dbReference>
<gene>
    <name evidence="4" type="ORF">AKO1_005413</name>
</gene>
<dbReference type="InterPro" id="IPR026939">
    <property type="entry name" value="ZNF706/At2g23090_sf"/>
</dbReference>
<accession>A0AAW2YN13</accession>
<dbReference type="Gene3D" id="4.10.1050.10">
    <property type="entry name" value="At2g23090-like"/>
    <property type="match status" value="1"/>
</dbReference>
<dbReference type="InterPro" id="IPR039713">
    <property type="entry name" value="At2g23090-like"/>
</dbReference>
<dbReference type="InterPro" id="IPR039438">
    <property type="entry name" value="At2g23090-like_Znf"/>
</dbReference>
<feature type="non-terminal residue" evidence="4">
    <location>
        <position position="77"/>
    </location>
</feature>
<dbReference type="EMBL" id="JAOPGA020000299">
    <property type="protein sequence ID" value="KAL0478049.1"/>
    <property type="molecule type" value="Genomic_DNA"/>
</dbReference>
<sequence>MGRTNANKAQQKRERNAKNDKAKEPTSQLKANQSANQAFVCTVCRQPYMSTTREEQLREHVDSKHAKNNATFEQCFP</sequence>
<dbReference type="Pfam" id="PF12907">
    <property type="entry name" value="zf-met2"/>
    <property type="match status" value="1"/>
</dbReference>
<evidence type="ECO:0000259" key="2">
    <source>
        <dbReference type="Pfam" id="PF04419"/>
    </source>
</evidence>
<reference evidence="4 5" key="1">
    <citation type="submission" date="2024-03" db="EMBL/GenBank/DDBJ databases">
        <title>The Acrasis kona genome and developmental transcriptomes reveal deep origins of eukaryotic multicellular pathways.</title>
        <authorList>
            <person name="Sheikh S."/>
            <person name="Fu C.-J."/>
            <person name="Brown M.W."/>
            <person name="Baldauf S.L."/>
        </authorList>
    </citation>
    <scope>NUCLEOTIDE SEQUENCE [LARGE SCALE GENOMIC DNA]</scope>
    <source>
        <strain evidence="4 5">ATCC MYA-3509</strain>
    </source>
</reference>
<feature type="compositionally biased region" description="Basic and acidic residues" evidence="1">
    <location>
        <begin position="11"/>
        <end position="24"/>
    </location>
</feature>
<dbReference type="SUPFAM" id="SSF118359">
    <property type="entry name" value="Expressed protein At2g23090/F21P24.15"/>
    <property type="match status" value="1"/>
</dbReference>
<feature type="region of interest" description="Disordered" evidence="1">
    <location>
        <begin position="1"/>
        <end position="33"/>
    </location>
</feature>
<comment type="caution">
    <text evidence="4">The sequence shown here is derived from an EMBL/GenBank/DDBJ whole genome shotgun (WGS) entry which is preliminary data.</text>
</comment>
<name>A0AAW2YN13_9EUKA</name>
<feature type="domain" description="Small EDRK-rich factor-like N-terminal" evidence="2">
    <location>
        <begin position="4"/>
        <end position="35"/>
    </location>
</feature>
<dbReference type="InterPro" id="IPR007513">
    <property type="entry name" value="SERF-like_N"/>
</dbReference>
<evidence type="ECO:0000259" key="3">
    <source>
        <dbReference type="Pfam" id="PF12907"/>
    </source>
</evidence>
<protein>
    <submittedName>
        <fullName evidence="4">Uncharacterized protein</fullName>
    </submittedName>
</protein>
<organism evidence="4 5">
    <name type="scientific">Acrasis kona</name>
    <dbReference type="NCBI Taxonomy" id="1008807"/>
    <lineage>
        <taxon>Eukaryota</taxon>
        <taxon>Discoba</taxon>
        <taxon>Heterolobosea</taxon>
        <taxon>Tetramitia</taxon>
        <taxon>Eutetramitia</taxon>
        <taxon>Acrasidae</taxon>
        <taxon>Acrasis</taxon>
    </lineage>
</organism>
<evidence type="ECO:0000256" key="1">
    <source>
        <dbReference type="SAM" id="MobiDB-lite"/>
    </source>
</evidence>
<dbReference type="PANTHER" id="PTHR33788:SF1">
    <property type="entry name" value="ZINC-BINDING PROTEIN"/>
    <property type="match status" value="1"/>
</dbReference>
<evidence type="ECO:0000313" key="5">
    <source>
        <dbReference type="Proteomes" id="UP001431209"/>
    </source>
</evidence>
<dbReference type="PANTHER" id="PTHR33788">
    <property type="entry name" value="OS07G0114300 PROTEIN"/>
    <property type="match status" value="1"/>
</dbReference>
<proteinExistence type="predicted"/>
<evidence type="ECO:0000313" key="4">
    <source>
        <dbReference type="EMBL" id="KAL0478049.1"/>
    </source>
</evidence>
<dbReference type="AlphaFoldDB" id="A0AAW2YN13"/>